<dbReference type="PANTHER" id="PTHR43285">
    <property type="entry name" value="ANTHRANILATE PHOSPHORIBOSYLTRANSFERASE"/>
    <property type="match status" value="1"/>
</dbReference>
<name>A0A0H3AA29_NITV4</name>
<organism evidence="12 13">
    <name type="scientific">Nitratidesulfovibrio vulgaris (strain DP4)</name>
    <name type="common">Desulfovibrio vulgaris</name>
    <dbReference type="NCBI Taxonomy" id="391774"/>
    <lineage>
        <taxon>Bacteria</taxon>
        <taxon>Pseudomonadati</taxon>
        <taxon>Thermodesulfobacteriota</taxon>
        <taxon>Desulfovibrionia</taxon>
        <taxon>Desulfovibrionales</taxon>
        <taxon>Desulfovibrionaceae</taxon>
        <taxon>Nitratidesulfovibrio</taxon>
    </lineage>
</organism>
<feature type="domain" description="Glycosyl transferase family 3 N-terminal" evidence="11">
    <location>
        <begin position="6"/>
        <end position="67"/>
    </location>
</feature>
<feature type="binding site" evidence="9">
    <location>
        <position position="122"/>
    </location>
    <ligand>
        <name>5-phospho-alpha-D-ribose 1-diphosphate</name>
        <dbReference type="ChEBI" id="CHEBI:58017"/>
    </ligand>
</feature>
<dbReference type="HOGENOM" id="CLU_034315_2_1_7"/>
<evidence type="ECO:0000259" key="11">
    <source>
        <dbReference type="Pfam" id="PF02885"/>
    </source>
</evidence>
<comment type="similarity">
    <text evidence="9">Belongs to the anthranilate phosphoribosyltransferase family.</text>
</comment>
<evidence type="ECO:0000259" key="10">
    <source>
        <dbReference type="Pfam" id="PF00591"/>
    </source>
</evidence>
<keyword evidence="4 9" id="KW-0808">Transferase</keyword>
<dbReference type="InterPro" id="IPR017459">
    <property type="entry name" value="Glycosyl_Trfase_fam3_N_dom"/>
</dbReference>
<dbReference type="GO" id="GO:0004048">
    <property type="term" value="F:anthranilate phosphoribosyltransferase activity"/>
    <property type="evidence" value="ECO:0007669"/>
    <property type="project" value="UniProtKB-UniRule"/>
</dbReference>
<feature type="binding site" evidence="9">
    <location>
        <begin position="92"/>
        <end position="95"/>
    </location>
    <ligand>
        <name>5-phospho-alpha-D-ribose 1-diphosphate</name>
        <dbReference type="ChEBI" id="CHEBI:58017"/>
    </ligand>
</feature>
<dbReference type="InterPro" id="IPR035902">
    <property type="entry name" value="Nuc_phospho_transferase"/>
</dbReference>
<accession>A0A0H3AA29</accession>
<evidence type="ECO:0000256" key="9">
    <source>
        <dbReference type="HAMAP-Rule" id="MF_00211"/>
    </source>
</evidence>
<feature type="binding site" evidence="9">
    <location>
        <position position="168"/>
    </location>
    <ligand>
        <name>anthranilate</name>
        <dbReference type="ChEBI" id="CHEBI:16567"/>
        <label>2</label>
    </ligand>
</feature>
<keyword evidence="3 9" id="KW-0328">Glycosyltransferase</keyword>
<comment type="subunit">
    <text evidence="9">Homodimer.</text>
</comment>
<dbReference type="EC" id="2.4.2.18" evidence="9"/>
<dbReference type="HAMAP" id="MF_00211">
    <property type="entry name" value="TrpD"/>
    <property type="match status" value="1"/>
</dbReference>
<keyword evidence="2 9" id="KW-0028">Amino-acid biosynthesis</keyword>
<gene>
    <name evidence="9" type="primary">trpD</name>
    <name evidence="12" type="ordered locus">Dvul_2470</name>
</gene>
<dbReference type="Gene3D" id="1.20.970.10">
    <property type="entry name" value="Transferase, Pyrimidine Nucleoside Phosphorylase, Chain C"/>
    <property type="match status" value="1"/>
</dbReference>
<dbReference type="AlphaFoldDB" id="A0A0H3AA29"/>
<comment type="caution">
    <text evidence="9">Lacks conserved residue(s) required for the propagation of feature annotation.</text>
</comment>
<feature type="binding site" evidence="9">
    <location>
        <position position="82"/>
    </location>
    <ligand>
        <name>5-phospho-alpha-D-ribose 1-diphosphate</name>
        <dbReference type="ChEBI" id="CHEBI:58017"/>
    </ligand>
</feature>
<evidence type="ECO:0000256" key="6">
    <source>
        <dbReference type="ARBA" id="ARBA00023141"/>
    </source>
</evidence>
<comment type="function">
    <text evidence="9">Catalyzes the transfer of the phosphoribosyl group of 5-phosphorylribose-1-pyrophosphate (PRPP) to anthranilate to yield N-(5'-phosphoribosyl)-anthranilate (PRA).</text>
</comment>
<comment type="cofactor">
    <cofactor evidence="9">
        <name>Mg(2+)</name>
        <dbReference type="ChEBI" id="CHEBI:18420"/>
    </cofactor>
    <text evidence="9">Binds 2 magnesium ions per monomer.</text>
</comment>
<dbReference type="FunFam" id="3.40.1030.10:FF:000002">
    <property type="entry name" value="Anthranilate phosphoribosyltransferase"/>
    <property type="match status" value="1"/>
</dbReference>
<evidence type="ECO:0000256" key="3">
    <source>
        <dbReference type="ARBA" id="ARBA00022676"/>
    </source>
</evidence>
<evidence type="ECO:0000256" key="7">
    <source>
        <dbReference type="ARBA" id="ARBA00052328"/>
    </source>
</evidence>
<feature type="binding site" evidence="9">
    <location>
        <position position="90"/>
    </location>
    <ligand>
        <name>5-phospho-alpha-D-ribose 1-diphosphate</name>
        <dbReference type="ChEBI" id="CHEBI:58017"/>
    </ligand>
</feature>
<evidence type="ECO:0000256" key="4">
    <source>
        <dbReference type="ARBA" id="ARBA00022679"/>
    </source>
</evidence>
<dbReference type="SUPFAM" id="SSF52418">
    <property type="entry name" value="Nucleoside phosphorylase/phosphoribosyltransferase catalytic domain"/>
    <property type="match status" value="1"/>
</dbReference>
<dbReference type="SUPFAM" id="SSF47648">
    <property type="entry name" value="Nucleoside phosphorylase/phosphoribosyltransferase N-terminal domain"/>
    <property type="match status" value="1"/>
</dbReference>
<dbReference type="GO" id="GO:0005829">
    <property type="term" value="C:cytosol"/>
    <property type="evidence" value="ECO:0007669"/>
    <property type="project" value="TreeGrafter"/>
</dbReference>
<dbReference type="Pfam" id="PF00591">
    <property type="entry name" value="Glycos_transf_3"/>
    <property type="match status" value="1"/>
</dbReference>
<dbReference type="GO" id="GO:0000162">
    <property type="term" value="P:L-tryptophan biosynthetic process"/>
    <property type="evidence" value="ECO:0007669"/>
    <property type="project" value="UniProtKB-UniRule"/>
</dbReference>
<dbReference type="GO" id="GO:0000287">
    <property type="term" value="F:magnesium ion binding"/>
    <property type="evidence" value="ECO:0007669"/>
    <property type="project" value="UniProtKB-UniRule"/>
</dbReference>
<dbReference type="InterPro" id="IPR005940">
    <property type="entry name" value="Anthranilate_Pribosyl_Tfrase"/>
</dbReference>
<feature type="binding site" evidence="9">
    <location>
        <position position="94"/>
    </location>
    <ligand>
        <name>Mg(2+)</name>
        <dbReference type="ChEBI" id="CHEBI:18420"/>
        <label>1</label>
    </ligand>
</feature>
<dbReference type="PANTHER" id="PTHR43285:SF2">
    <property type="entry name" value="ANTHRANILATE PHOSPHORIBOSYLTRANSFERASE"/>
    <property type="match status" value="1"/>
</dbReference>
<feature type="domain" description="Glycosyl transferase family 3" evidence="10">
    <location>
        <begin position="76"/>
        <end position="325"/>
    </location>
</feature>
<keyword evidence="5 9" id="KW-0822">Tryptophan biosynthesis</keyword>
<dbReference type="Proteomes" id="UP000009173">
    <property type="component" value="Chromosome"/>
</dbReference>
<evidence type="ECO:0000313" key="13">
    <source>
        <dbReference type="Proteomes" id="UP000009173"/>
    </source>
</evidence>
<evidence type="ECO:0000256" key="5">
    <source>
        <dbReference type="ARBA" id="ARBA00022822"/>
    </source>
</evidence>
<dbReference type="Pfam" id="PF02885">
    <property type="entry name" value="Glycos_trans_3N"/>
    <property type="match status" value="1"/>
</dbReference>
<feature type="binding site" evidence="9">
    <location>
        <begin position="110"/>
        <end position="118"/>
    </location>
    <ligand>
        <name>5-phospho-alpha-D-ribose 1-diphosphate</name>
        <dbReference type="ChEBI" id="CHEBI:58017"/>
    </ligand>
</feature>
<dbReference type="EMBL" id="CP000527">
    <property type="protein sequence ID" value="ABM29486.1"/>
    <property type="molecule type" value="Genomic_DNA"/>
</dbReference>
<comment type="pathway">
    <text evidence="1 9">Amino-acid biosynthesis; L-tryptophan biosynthesis; L-tryptophan from chorismate: step 2/5.</text>
</comment>
<dbReference type="RefSeq" id="WP_011792874.1">
    <property type="nucleotide sequence ID" value="NC_008751.1"/>
</dbReference>
<feature type="binding site" evidence="9">
    <location>
        <position position="82"/>
    </location>
    <ligand>
        <name>anthranilate</name>
        <dbReference type="ChEBI" id="CHEBI:16567"/>
        <label>1</label>
    </ligand>
</feature>
<sequence>MTAIATILETLATGCDLHPDMAGAGFASLMDGDMTPAQAGSFLMGLRMKGETADEMTEAVRAALARAVSVRGVDAPSIDIVGTGGDGRSSFNCSTATALTLAGMGHKVVKHGNRAVSSSCGSADAIEGLGLPLEVDAADVPAMLHERGFAFLFAPRFHPAFRHVMPIRRELGVRTLFNLLGPLLNPARPTHMLLGVARESLMPLMAETLRRTGAARAAVVFGAGGYDELTPLGPARVLFLRDGIVSEHEVDPARYGIAPCTPEDLVVRDREEAVRVLRELLSGAGPQAMRDMLVFNVGMALHLLHDDRPLEDCMNEARRAVHAGAGRKVLHA</sequence>
<keyword evidence="9" id="KW-0479">Metal-binding</keyword>
<evidence type="ECO:0000313" key="12">
    <source>
        <dbReference type="EMBL" id="ABM29486.1"/>
    </source>
</evidence>
<dbReference type="KEGG" id="dvl:Dvul_2470"/>
<comment type="similarity">
    <text evidence="8">In the C-terminal section; belongs to the anthranilate phosphoribosyltransferase family.</text>
</comment>
<dbReference type="InterPro" id="IPR036320">
    <property type="entry name" value="Glycosyl_Trfase_fam3_N_dom_sf"/>
</dbReference>
<feature type="binding site" evidence="9">
    <location>
        <begin position="85"/>
        <end position="86"/>
    </location>
    <ligand>
        <name>5-phospho-alpha-D-ribose 1-diphosphate</name>
        <dbReference type="ChEBI" id="CHEBI:58017"/>
    </ligand>
</feature>
<evidence type="ECO:0000256" key="2">
    <source>
        <dbReference type="ARBA" id="ARBA00022605"/>
    </source>
</evidence>
<evidence type="ECO:0000256" key="8">
    <source>
        <dbReference type="ARBA" id="ARBA00061188"/>
    </source>
</evidence>
<feature type="binding site" evidence="9">
    <location>
        <position position="228"/>
    </location>
    <ligand>
        <name>Mg(2+)</name>
        <dbReference type="ChEBI" id="CHEBI:18420"/>
        <label>1</label>
    </ligand>
</feature>
<proteinExistence type="inferred from homology"/>
<protein>
    <recommendedName>
        <fullName evidence="9">Anthranilate phosphoribosyltransferase</fullName>
        <ecNumber evidence="9">2.4.2.18</ecNumber>
    </recommendedName>
</protein>
<comment type="catalytic activity">
    <reaction evidence="7 9">
        <text>N-(5-phospho-beta-D-ribosyl)anthranilate + diphosphate = 5-phospho-alpha-D-ribose 1-diphosphate + anthranilate</text>
        <dbReference type="Rhea" id="RHEA:11768"/>
        <dbReference type="ChEBI" id="CHEBI:16567"/>
        <dbReference type="ChEBI" id="CHEBI:18277"/>
        <dbReference type="ChEBI" id="CHEBI:33019"/>
        <dbReference type="ChEBI" id="CHEBI:58017"/>
        <dbReference type="EC" id="2.4.2.18"/>
    </reaction>
</comment>
<keyword evidence="9" id="KW-0460">Magnesium</keyword>
<feature type="binding site" evidence="9">
    <location>
        <position position="227"/>
    </location>
    <ligand>
        <name>Mg(2+)</name>
        <dbReference type="ChEBI" id="CHEBI:18420"/>
        <label>2</label>
    </ligand>
</feature>
<dbReference type="UniPathway" id="UPA00035">
    <property type="reaction ID" value="UER00041"/>
</dbReference>
<keyword evidence="6 9" id="KW-0057">Aromatic amino acid biosynthesis</keyword>
<reference evidence="13" key="1">
    <citation type="journal article" date="2009" name="Environ. Microbiol.">
        <title>Contribution of mobile genetic elements to Desulfovibrio vulgaris genome plasticity.</title>
        <authorList>
            <person name="Walker C.B."/>
            <person name="Stolyar S."/>
            <person name="Chivian D."/>
            <person name="Pinel N."/>
            <person name="Gabster J.A."/>
            <person name="Dehal P.S."/>
            <person name="He Z."/>
            <person name="Yang Z.K."/>
            <person name="Yen H.C."/>
            <person name="Zhou J."/>
            <person name="Wall J.D."/>
            <person name="Hazen T.C."/>
            <person name="Arkin A.P."/>
            <person name="Stahl D.A."/>
        </authorList>
    </citation>
    <scope>NUCLEOTIDE SEQUENCE [LARGE SCALE GENOMIC DNA]</scope>
    <source>
        <strain evidence="13">DP4</strain>
    </source>
</reference>
<feature type="binding site" evidence="9">
    <location>
        <position position="113"/>
    </location>
    <ligand>
        <name>anthranilate</name>
        <dbReference type="ChEBI" id="CHEBI:16567"/>
        <label>1</label>
    </ligand>
</feature>
<dbReference type="NCBIfam" id="TIGR01245">
    <property type="entry name" value="trpD"/>
    <property type="match status" value="1"/>
</dbReference>
<dbReference type="InterPro" id="IPR000312">
    <property type="entry name" value="Glycosyl_Trfase_fam3"/>
</dbReference>
<feature type="binding site" evidence="9">
    <location>
        <position position="228"/>
    </location>
    <ligand>
        <name>Mg(2+)</name>
        <dbReference type="ChEBI" id="CHEBI:18420"/>
        <label>2</label>
    </ligand>
</feature>
<dbReference type="Gene3D" id="3.40.1030.10">
    <property type="entry name" value="Nucleoside phosphorylase/phosphoribosyltransferase catalytic domain"/>
    <property type="match status" value="1"/>
</dbReference>
<evidence type="ECO:0000256" key="1">
    <source>
        <dbReference type="ARBA" id="ARBA00004907"/>
    </source>
</evidence>